<gene>
    <name evidence="1" type="ORF">QR680_006820</name>
</gene>
<dbReference type="AlphaFoldDB" id="A0AA39HYZ2"/>
<protein>
    <submittedName>
        <fullName evidence="1">Uncharacterized protein</fullName>
    </submittedName>
</protein>
<sequence length="299" mass="35068">MDTVSGDFVLCVLQNVSASTRLEIFNTSSFQGSLSGVWGYFEDFFEMYTLDISFCYGELFLHTRVNTEYGLLSLPPDFSFWKRHRSAFSRLSIEKSPYSEGMYPLTDDAVEIIEKILQNLCLKVDILRLPDFGLEKYPSILRILDAIPAVNYIYARYVDINVSPSIERWVDTLWKIDIDHFKLKADELDYFLRLTNRIIENLSKRRLGSLILRIPKPYPYLYRRFLNTVFFNARAGLRYIEYDSTFQDVVGDFIKTLSVSDPESDKLTFVDKYGIRFSFTDCLSESNANGWRLWFFFDE</sequence>
<evidence type="ECO:0000313" key="2">
    <source>
        <dbReference type="Proteomes" id="UP001175271"/>
    </source>
</evidence>
<dbReference type="EMBL" id="JAUCMV010000003">
    <property type="protein sequence ID" value="KAK0413457.1"/>
    <property type="molecule type" value="Genomic_DNA"/>
</dbReference>
<reference evidence="1" key="1">
    <citation type="submission" date="2023-06" db="EMBL/GenBank/DDBJ databases">
        <title>Genomic analysis of the entomopathogenic nematode Steinernema hermaphroditum.</title>
        <authorList>
            <person name="Schwarz E.M."/>
            <person name="Heppert J.K."/>
            <person name="Baniya A."/>
            <person name="Schwartz H.T."/>
            <person name="Tan C.-H."/>
            <person name="Antoshechkin I."/>
            <person name="Sternberg P.W."/>
            <person name="Goodrich-Blair H."/>
            <person name="Dillman A.R."/>
        </authorList>
    </citation>
    <scope>NUCLEOTIDE SEQUENCE</scope>
    <source>
        <strain evidence="1">PS9179</strain>
        <tissue evidence="1">Whole animal</tissue>
    </source>
</reference>
<accession>A0AA39HYZ2</accession>
<proteinExistence type="predicted"/>
<organism evidence="1 2">
    <name type="scientific">Steinernema hermaphroditum</name>
    <dbReference type="NCBI Taxonomy" id="289476"/>
    <lineage>
        <taxon>Eukaryota</taxon>
        <taxon>Metazoa</taxon>
        <taxon>Ecdysozoa</taxon>
        <taxon>Nematoda</taxon>
        <taxon>Chromadorea</taxon>
        <taxon>Rhabditida</taxon>
        <taxon>Tylenchina</taxon>
        <taxon>Panagrolaimomorpha</taxon>
        <taxon>Strongyloidoidea</taxon>
        <taxon>Steinernematidae</taxon>
        <taxon>Steinernema</taxon>
    </lineage>
</organism>
<dbReference type="Proteomes" id="UP001175271">
    <property type="component" value="Unassembled WGS sequence"/>
</dbReference>
<evidence type="ECO:0000313" key="1">
    <source>
        <dbReference type="EMBL" id="KAK0413457.1"/>
    </source>
</evidence>
<name>A0AA39HYZ2_9BILA</name>
<keyword evidence="2" id="KW-1185">Reference proteome</keyword>
<comment type="caution">
    <text evidence="1">The sequence shown here is derived from an EMBL/GenBank/DDBJ whole genome shotgun (WGS) entry which is preliminary data.</text>
</comment>